<evidence type="ECO:0000313" key="1">
    <source>
        <dbReference type="EMBL" id="KJL33441.1"/>
    </source>
</evidence>
<accession>A0A0F0LPI4</accession>
<name>A0A0F0LPI4_9MICO</name>
<sequence>MHVIQLARSQWLAVHNHYRARFLIVEGPQVLRETGETMVKHRVEWWAPDPKNRHVVAVCDGLLAAESWCRDEIRRATEEKAKISASAARDGF</sequence>
<dbReference type="RefSeq" id="WP_152642121.1">
    <property type="nucleotide sequence ID" value="NZ_JYIX01000033.1"/>
</dbReference>
<protein>
    <submittedName>
        <fullName evidence="1">Uncharacterized protein</fullName>
    </submittedName>
</protein>
<organism evidence="1 2">
    <name type="scientific">Microbacterium azadirachtae</name>
    <dbReference type="NCBI Taxonomy" id="582680"/>
    <lineage>
        <taxon>Bacteria</taxon>
        <taxon>Bacillati</taxon>
        <taxon>Actinomycetota</taxon>
        <taxon>Actinomycetes</taxon>
        <taxon>Micrococcales</taxon>
        <taxon>Microbacteriaceae</taxon>
        <taxon>Microbacterium</taxon>
    </lineage>
</organism>
<keyword evidence="2" id="KW-1185">Reference proteome</keyword>
<dbReference type="PATRIC" id="fig|582680.6.peg.1716"/>
<dbReference type="AlphaFoldDB" id="A0A0F0LPI4"/>
<reference evidence="1 2" key="1">
    <citation type="submission" date="2015-02" db="EMBL/GenBank/DDBJ databases">
        <title>Draft genome sequences of ten Microbacterium spp. with emphasis on heavy metal contaminated environments.</title>
        <authorList>
            <person name="Corretto E."/>
        </authorList>
    </citation>
    <scope>NUCLEOTIDE SEQUENCE [LARGE SCALE GENOMIC DNA]</scope>
    <source>
        <strain evidence="1 2">ARN176</strain>
    </source>
</reference>
<comment type="caution">
    <text evidence="1">The sequence shown here is derived from an EMBL/GenBank/DDBJ whole genome shotgun (WGS) entry which is preliminary data.</text>
</comment>
<proteinExistence type="predicted"/>
<dbReference type="EMBL" id="JYIX01000033">
    <property type="protein sequence ID" value="KJL33441.1"/>
    <property type="molecule type" value="Genomic_DNA"/>
</dbReference>
<gene>
    <name evidence="1" type="ORF">RS86_01662</name>
</gene>
<evidence type="ECO:0000313" key="2">
    <source>
        <dbReference type="Proteomes" id="UP000033740"/>
    </source>
</evidence>
<dbReference type="Proteomes" id="UP000033740">
    <property type="component" value="Unassembled WGS sequence"/>
</dbReference>